<dbReference type="EMBL" id="JAAVJL010000002">
    <property type="protein sequence ID" value="NMF59731.1"/>
    <property type="molecule type" value="Genomic_DNA"/>
</dbReference>
<dbReference type="Proteomes" id="UP000738376">
    <property type="component" value="Unassembled WGS sequence"/>
</dbReference>
<name>A0ABX1LWK4_9CYAN</name>
<keyword evidence="1" id="KW-0812">Transmembrane</keyword>
<feature type="transmembrane region" description="Helical" evidence="1">
    <location>
        <begin position="90"/>
        <end position="111"/>
    </location>
</feature>
<evidence type="ECO:0000256" key="1">
    <source>
        <dbReference type="SAM" id="Phobius"/>
    </source>
</evidence>
<organism evidence="2 3">
    <name type="scientific">Pseudanabaena yagii GIHE-NHR1</name>
    <dbReference type="NCBI Taxonomy" id="2722753"/>
    <lineage>
        <taxon>Bacteria</taxon>
        <taxon>Bacillati</taxon>
        <taxon>Cyanobacteriota</taxon>
        <taxon>Cyanophyceae</taxon>
        <taxon>Pseudanabaenales</taxon>
        <taxon>Pseudanabaenaceae</taxon>
        <taxon>Pseudanabaena</taxon>
        <taxon>Pseudanabaena yagii</taxon>
    </lineage>
</organism>
<evidence type="ECO:0000313" key="2">
    <source>
        <dbReference type="EMBL" id="NMF59731.1"/>
    </source>
</evidence>
<protein>
    <submittedName>
        <fullName evidence="2">Uncharacterized protein</fullName>
    </submittedName>
</protein>
<reference evidence="2 3" key="1">
    <citation type="submission" date="2020-03" db="EMBL/GenBank/DDBJ databases">
        <title>Draft Genome Sequence of 2-Methylisoborneol Producing Pseudanabaena yagii Strain GIHE-NHR1 Isolated from North Han River in South Korea.</title>
        <authorList>
            <person name="Jeong J."/>
        </authorList>
    </citation>
    <scope>NUCLEOTIDE SEQUENCE [LARGE SCALE GENOMIC DNA]</scope>
    <source>
        <strain evidence="2 3">GIHE-NHR1</strain>
    </source>
</reference>
<proteinExistence type="predicted"/>
<sequence length="390" mass="44272">MKILEHSSKRLVIYSRPIRLWLTSVVLPIIGFWVGSFFLEVNSFNCKRSATDPNFCQKVVIQTRRTQLIGVEIRQNEAMYKLKFTTTDQYLEWLSLVWFLFWMTISLYVLLRVLHTRTCIFDKNINQLIIETKGLLGKKIVEYSLSEIIDIVISGGGFSVNEVPIEPVDLMLKSDKNVSVYIDLDVNSPSKWYQKAYDTVDLIQSFLGLVTETTSIQDALTHSSTKKFQSCRVIYCMGYIIAIGNIPVKYSDKTNMWGIRNISSIGDIPVEYGKIGQLGSSKQIISIGDVCITYRPKFWQLRPCIDSIGDMAVQYNSDRQIISIGDMDIQYDRAGHITAISDMNVQSDSYGRIIEIHSNGGFNLKQFVALFLLVLSKNTNRDREGGGGGE</sequence>
<accession>A0ABX1LWK4</accession>
<evidence type="ECO:0000313" key="3">
    <source>
        <dbReference type="Proteomes" id="UP000738376"/>
    </source>
</evidence>
<dbReference type="RefSeq" id="WP_169364727.1">
    <property type="nucleotide sequence ID" value="NZ_JAAVJL010000002.1"/>
</dbReference>
<keyword evidence="1" id="KW-1133">Transmembrane helix</keyword>
<gene>
    <name evidence="2" type="ORF">HC246_17320</name>
</gene>
<comment type="caution">
    <text evidence="2">The sequence shown here is derived from an EMBL/GenBank/DDBJ whole genome shotgun (WGS) entry which is preliminary data.</text>
</comment>
<keyword evidence="1" id="KW-0472">Membrane</keyword>
<feature type="transmembrane region" description="Helical" evidence="1">
    <location>
        <begin position="20"/>
        <end position="39"/>
    </location>
</feature>
<keyword evidence="3" id="KW-1185">Reference proteome</keyword>